<organism evidence="1">
    <name type="scientific">Talaromyces marneffei PM1</name>
    <dbReference type="NCBI Taxonomy" id="1077442"/>
    <lineage>
        <taxon>Eukaryota</taxon>
        <taxon>Fungi</taxon>
        <taxon>Dikarya</taxon>
        <taxon>Ascomycota</taxon>
        <taxon>Pezizomycotina</taxon>
        <taxon>Eurotiomycetes</taxon>
        <taxon>Eurotiomycetidae</taxon>
        <taxon>Eurotiales</taxon>
        <taxon>Trichocomaceae</taxon>
        <taxon>Talaromyces</taxon>
        <taxon>Talaromyces sect. Talaromyces</taxon>
    </lineage>
</organism>
<sequence>APGANPLVASASGRNKTYYPEEEFFILGLRAGGLSWTQICVVFNQSVAEERHRTPRAIKI</sequence>
<gene>
    <name evidence="1" type="ORF">GQ26_0083300</name>
</gene>
<accession>A0A093VJL7</accession>
<feature type="non-terminal residue" evidence="1">
    <location>
        <position position="1"/>
    </location>
</feature>
<name>A0A093VJL7_TALMA</name>
<evidence type="ECO:0000313" key="1">
    <source>
        <dbReference type="EMBL" id="KFX50189.1"/>
    </source>
</evidence>
<reference evidence="1" key="1">
    <citation type="journal article" date="2014" name="PLoS Genet.">
        <title>Signature Gene Expression Reveals Novel Clues to the Molecular Mechanisms of Dimorphic Transition in Penicillium marneffei.</title>
        <authorList>
            <person name="Yang E."/>
            <person name="Wang G."/>
            <person name="Cai J."/>
            <person name="Woo P.C."/>
            <person name="Lau S.K."/>
            <person name="Yuen K.-Y."/>
            <person name="Chow W.-N."/>
            <person name="Lin X."/>
        </authorList>
    </citation>
    <scope>NUCLEOTIDE SEQUENCE [LARGE SCALE GENOMIC DNA]</scope>
    <source>
        <strain evidence="1">PM1</strain>
    </source>
</reference>
<protein>
    <submittedName>
        <fullName evidence="1">Uncharacterized protein</fullName>
    </submittedName>
</protein>
<dbReference type="EMBL" id="JPOX01000008">
    <property type="protein sequence ID" value="KFX50189.1"/>
    <property type="molecule type" value="Genomic_DNA"/>
</dbReference>
<dbReference type="AlphaFoldDB" id="A0A093VJL7"/>
<proteinExistence type="predicted"/>
<dbReference type="HOGENOM" id="CLU_2948395_0_0_1"/>
<comment type="caution">
    <text evidence="1">The sequence shown here is derived from an EMBL/GenBank/DDBJ whole genome shotgun (WGS) entry which is preliminary data.</text>
</comment>